<gene>
    <name evidence="1" type="ORF">EYF80_065342</name>
</gene>
<sequence>MSGLGPDEGSCPSLFPEVREENLQCSNTWLHVLAVCLKWSCFPCPDVCVLSKWREQPEVSPLSSRGSGSSGRRSVNMEHIHWTRTGPESTAPRSPDQEVILVSMLLSPPASPSVKRPEPVAQQLLCLTQKQHVVVTKRLAARCGAADLSLHPTGTQAGNIKATVGSLNASWWFTRCWCSSLSFTNDSVEVELHLASSCQQQQHVQCPLRGQRRS</sequence>
<evidence type="ECO:0000313" key="2">
    <source>
        <dbReference type="Proteomes" id="UP000314294"/>
    </source>
</evidence>
<name>A0A4Z2E8A2_9TELE</name>
<comment type="caution">
    <text evidence="1">The sequence shown here is derived from an EMBL/GenBank/DDBJ whole genome shotgun (WGS) entry which is preliminary data.</text>
</comment>
<accession>A0A4Z2E8A2</accession>
<keyword evidence="2" id="KW-1185">Reference proteome</keyword>
<proteinExistence type="predicted"/>
<reference evidence="1 2" key="1">
    <citation type="submission" date="2019-03" db="EMBL/GenBank/DDBJ databases">
        <title>First draft genome of Liparis tanakae, snailfish: a comprehensive survey of snailfish specific genes.</title>
        <authorList>
            <person name="Kim W."/>
            <person name="Song I."/>
            <person name="Jeong J.-H."/>
            <person name="Kim D."/>
            <person name="Kim S."/>
            <person name="Ryu S."/>
            <person name="Song J.Y."/>
            <person name="Lee S.K."/>
        </authorList>
    </citation>
    <scope>NUCLEOTIDE SEQUENCE [LARGE SCALE GENOMIC DNA]</scope>
    <source>
        <tissue evidence="1">Muscle</tissue>
    </source>
</reference>
<organism evidence="1 2">
    <name type="scientific">Liparis tanakae</name>
    <name type="common">Tanaka's snailfish</name>
    <dbReference type="NCBI Taxonomy" id="230148"/>
    <lineage>
        <taxon>Eukaryota</taxon>
        <taxon>Metazoa</taxon>
        <taxon>Chordata</taxon>
        <taxon>Craniata</taxon>
        <taxon>Vertebrata</taxon>
        <taxon>Euteleostomi</taxon>
        <taxon>Actinopterygii</taxon>
        <taxon>Neopterygii</taxon>
        <taxon>Teleostei</taxon>
        <taxon>Neoteleostei</taxon>
        <taxon>Acanthomorphata</taxon>
        <taxon>Eupercaria</taxon>
        <taxon>Perciformes</taxon>
        <taxon>Cottioidei</taxon>
        <taxon>Cottales</taxon>
        <taxon>Liparidae</taxon>
        <taxon>Liparis</taxon>
    </lineage>
</organism>
<dbReference type="EMBL" id="SRLO01015103">
    <property type="protein sequence ID" value="TNN24532.1"/>
    <property type="molecule type" value="Genomic_DNA"/>
</dbReference>
<protein>
    <submittedName>
        <fullName evidence="1">Uncharacterized protein</fullName>
    </submittedName>
</protein>
<dbReference type="Proteomes" id="UP000314294">
    <property type="component" value="Unassembled WGS sequence"/>
</dbReference>
<evidence type="ECO:0000313" key="1">
    <source>
        <dbReference type="EMBL" id="TNN24532.1"/>
    </source>
</evidence>
<dbReference type="AlphaFoldDB" id="A0A4Z2E8A2"/>